<dbReference type="RefSeq" id="WP_083193182.1">
    <property type="nucleotide sequence ID" value="NZ_CP020570.1"/>
</dbReference>
<dbReference type="Proteomes" id="UP000192445">
    <property type="component" value="Chromosome"/>
</dbReference>
<dbReference type="STRING" id="1935.B1H20_22670"/>
<evidence type="ECO:0000313" key="2">
    <source>
        <dbReference type="EMBL" id="ARF63871.1"/>
    </source>
</evidence>
<feature type="domain" description="dTDP-4-dehydro-6-deoxy-alpha-D-glucopyranose 2,3-dehydratase" evidence="1">
    <location>
        <begin position="35"/>
        <end position="235"/>
    </location>
</feature>
<dbReference type="KEGG" id="svu:B1H20_22670"/>
<dbReference type="OrthoDB" id="9814961at2"/>
<dbReference type="Pfam" id="PF03559">
    <property type="entry name" value="Hexose_dehydrat"/>
    <property type="match status" value="2"/>
</dbReference>
<gene>
    <name evidence="2" type="ORF">B1H20_22670</name>
</gene>
<dbReference type="GO" id="GO:0016829">
    <property type="term" value="F:lyase activity"/>
    <property type="evidence" value="ECO:0007669"/>
    <property type="project" value="InterPro"/>
</dbReference>
<accession>A0A1V0UFF1</accession>
<dbReference type="EMBL" id="CP020570">
    <property type="protein sequence ID" value="ARF63871.1"/>
    <property type="molecule type" value="Genomic_DNA"/>
</dbReference>
<organism evidence="2 3">
    <name type="scientific">Streptomyces violaceoruber</name>
    <dbReference type="NCBI Taxonomy" id="1935"/>
    <lineage>
        <taxon>Bacteria</taxon>
        <taxon>Bacillati</taxon>
        <taxon>Actinomycetota</taxon>
        <taxon>Actinomycetes</taxon>
        <taxon>Kitasatosporales</taxon>
        <taxon>Streptomycetaceae</taxon>
        <taxon>Streptomyces</taxon>
        <taxon>Streptomyces violaceoruber group</taxon>
    </lineage>
</organism>
<sequence>MSAPRTLTPRVDSELWARFGRSAAAVDEGHWMRTSDVEPWLRERARAHRLRVRRVPFEDLDGWSFQEGTGNLSHRSGRFFTVEGLRTTGGPGSADAREQPVIHQPEVGILGILAKEFDGVLHFLMQAKAEPGNPEPVQLSPTVQATRSNYTGAHGGSRVRYLDHFIRTGGGRVLVDTLQSEHGEWFYRKSNRNVMVETSGHVEADDDFCWLTLGQIGALLRRDLLVNMDSRSVLAGAPMPGAEPGALCSDVALHSWLATHRAGSDMRSGLVPLAGLRGWQRGPASIESTSRGGFRVVAVQVEAEKREVPGWSQPLVEPTEHGLSAFLLRRFDGVPHLLAHARTEGGLTDVVELAPTVQGVPEEPSARGRTPFLDEVLSGASERTLFDARHSEEGGRFLNAVSRYAVVEAGPDTASRTPPPGYLWVTPGQLGDLVRQGRYVNVQARTLMSMLATGAVAL</sequence>
<dbReference type="Gene3D" id="3.90.79.40">
    <property type="entry name" value="EvaA sugar 2,3-dehydratase subunit"/>
    <property type="match status" value="2"/>
</dbReference>
<dbReference type="AlphaFoldDB" id="A0A1V0UFF1"/>
<reference evidence="2 3" key="1">
    <citation type="submission" date="2017-03" db="EMBL/GenBank/DDBJ databases">
        <title>Complete Genome Sequence of a natural compounds producer, Streptomyces violaceus S21.</title>
        <authorList>
            <person name="Zhong C."/>
            <person name="Zhao Z."/>
            <person name="Fu J."/>
            <person name="Zong G."/>
            <person name="Qin R."/>
            <person name="Cao G."/>
        </authorList>
    </citation>
    <scope>NUCLEOTIDE SEQUENCE [LARGE SCALE GENOMIC DNA]</scope>
    <source>
        <strain evidence="2 3">S21</strain>
    </source>
</reference>
<evidence type="ECO:0000313" key="3">
    <source>
        <dbReference type="Proteomes" id="UP000192445"/>
    </source>
</evidence>
<dbReference type="InterPro" id="IPR038153">
    <property type="entry name" value="EvaA-like_sf"/>
</dbReference>
<proteinExistence type="predicted"/>
<feature type="domain" description="dTDP-4-dehydro-6-deoxy-alpha-D-glucopyranose 2,3-dehydratase" evidence="1">
    <location>
        <begin position="252"/>
        <end position="451"/>
    </location>
</feature>
<evidence type="ECO:0000259" key="1">
    <source>
        <dbReference type="Pfam" id="PF03559"/>
    </source>
</evidence>
<name>A0A1V0UFF1_STRVN</name>
<protein>
    <submittedName>
        <fullName evidence="2">NDP-hexose 2,3-dehydratase</fullName>
    </submittedName>
</protein>
<dbReference type="InterPro" id="IPR005212">
    <property type="entry name" value="EvaA-like"/>
</dbReference>